<sequence length="289" mass="33054">MIDAHAHLWLKQQGKVDGLPVYDLGGGRSRFGNKTVQMLPPYMTDGVNSAERFLANMDFAQVGAAVITQEYIDGNQDAYLREVRRKWPDRFRVTCLYEESGLPDTEGTDGIKLCGGRLQDIDLTKHADVFRLADERGMFIAIDMADGDAQVGSLREMIQEFPDLRIAIGHFGMVTRDGWEEQIKLARYPRVFIESGGITWLFNDEFYPYPGAVKAILRARDLCGMEKLMWGSDYPRTMTAITYKMSLDFVTKSQLLTEEEKYAFLHENALKFYRFDDVPELPLIHHMAE</sequence>
<dbReference type="EMBL" id="KC246856">
    <property type="protein sequence ID" value="AHF25881.1"/>
    <property type="molecule type" value="Genomic_DNA"/>
</dbReference>
<accession>W0FLR3</accession>
<dbReference type="InterPro" id="IPR032465">
    <property type="entry name" value="ACMSD"/>
</dbReference>
<dbReference type="PANTHER" id="PTHR21240:SF19">
    <property type="entry name" value="CATALYTIC_ HYDROLASE"/>
    <property type="match status" value="1"/>
</dbReference>
<dbReference type="PANTHER" id="PTHR21240">
    <property type="entry name" value="2-AMINO-3-CARBOXYLMUCONATE-6-SEMIALDEHYDE DECARBOXYLASE"/>
    <property type="match status" value="1"/>
</dbReference>
<keyword evidence="1" id="KW-0456">Lyase</keyword>
<keyword evidence="3" id="KW-0378">Hydrolase</keyword>
<dbReference type="Gene3D" id="3.20.20.140">
    <property type="entry name" value="Metal-dependent hydrolases"/>
    <property type="match status" value="1"/>
</dbReference>
<dbReference type="Pfam" id="PF04909">
    <property type="entry name" value="Amidohydro_2"/>
    <property type="match status" value="1"/>
</dbReference>
<proteinExistence type="predicted"/>
<dbReference type="GO" id="GO:0016831">
    <property type="term" value="F:carboxy-lyase activity"/>
    <property type="evidence" value="ECO:0007669"/>
    <property type="project" value="InterPro"/>
</dbReference>
<evidence type="ECO:0000259" key="2">
    <source>
        <dbReference type="Pfam" id="PF04909"/>
    </source>
</evidence>
<protein>
    <submittedName>
        <fullName evidence="3">Amidohydrolase family protein</fullName>
    </submittedName>
</protein>
<dbReference type="InterPro" id="IPR032466">
    <property type="entry name" value="Metal_Hydrolase"/>
</dbReference>
<dbReference type="GO" id="GO:0016787">
    <property type="term" value="F:hydrolase activity"/>
    <property type="evidence" value="ECO:0007669"/>
    <property type="project" value="UniProtKB-KW"/>
</dbReference>
<evidence type="ECO:0000313" key="3">
    <source>
        <dbReference type="EMBL" id="AHF25881.1"/>
    </source>
</evidence>
<feature type="domain" description="Amidohydrolase-related" evidence="2">
    <location>
        <begin position="2"/>
        <end position="275"/>
    </location>
</feature>
<dbReference type="AlphaFoldDB" id="W0FLR3"/>
<dbReference type="SUPFAM" id="SSF51556">
    <property type="entry name" value="Metallo-dependent hydrolases"/>
    <property type="match status" value="1"/>
</dbReference>
<reference evidence="3" key="1">
    <citation type="journal article" date="2013" name="PLoS ONE">
        <title>Metagenomic insights into the carbohydrate-active enzymes carried by the microorganisms adhering to solid digesta in the rumen of cows.</title>
        <authorList>
            <person name="Wang L."/>
            <person name="Hatem A."/>
            <person name="Catalyurek U.V."/>
            <person name="Morrison M."/>
            <person name="Yu Z."/>
        </authorList>
    </citation>
    <scope>NUCLEOTIDE SEQUENCE</scope>
</reference>
<evidence type="ECO:0000256" key="1">
    <source>
        <dbReference type="ARBA" id="ARBA00023239"/>
    </source>
</evidence>
<name>W0FLR3_9BACT</name>
<dbReference type="InterPro" id="IPR006680">
    <property type="entry name" value="Amidohydro-rel"/>
</dbReference>
<organism evidence="3">
    <name type="scientific">uncultured bacterium Contigcl_1523</name>
    <dbReference type="NCBI Taxonomy" id="1393648"/>
    <lineage>
        <taxon>Bacteria</taxon>
        <taxon>environmental samples</taxon>
    </lineage>
</organism>